<dbReference type="EMBL" id="KN833001">
    <property type="protein sequence ID" value="KIM81017.1"/>
    <property type="molecule type" value="Genomic_DNA"/>
</dbReference>
<dbReference type="OrthoDB" id="3226064at2759"/>
<dbReference type="InterPro" id="IPR036047">
    <property type="entry name" value="F-box-like_dom_sf"/>
</dbReference>
<dbReference type="Pfam" id="PF12937">
    <property type="entry name" value="F-box-like"/>
    <property type="match status" value="1"/>
</dbReference>
<dbReference type="Proteomes" id="UP000054166">
    <property type="component" value="Unassembled WGS sequence"/>
</dbReference>
<evidence type="ECO:0000313" key="3">
    <source>
        <dbReference type="Proteomes" id="UP000054166"/>
    </source>
</evidence>
<dbReference type="STRING" id="765440.A0A0C3BUJ3"/>
<keyword evidence="3" id="KW-1185">Reference proteome</keyword>
<accession>A0A0C3BUJ3</accession>
<name>A0A0C3BUJ3_PILCF</name>
<sequence length="413" mass="47407">MTSASIHEILPPELIEHILLICDPLEVAALGQTSRFFRTLVYQTTDQHLWRSLYLGQPFDDPRSCVSFLGELRPTVDWKPELQRVIRARSVIENIPICRPDERCTVLETLLNMACNVPSSPHAIGGDLSQNLLWVATVLRGGAFLHHDEWTLSAEEQQLRARLHTYFGLTPIETQISSGLRTKSRAYVYDLRHYSWLNHFGPFHMDGSGRVNWIHMRALHHVVSMHIVDLGDNEEFIFPVFPMSLPFCQPIIPEGMDLDQEQDWAGVAGYWSCTYCFIPHDLLMEYNDPSDGLDSSIFDDPEFDEVFRALPDIQFHVTSTEYDPAHPTRPKINFAGELNERYTMRGYVNLTPDDQIRWHFTSGENDRMVWSSEGVQVGGVRSPFGVLGTWTTVLHDELDPVGPFWLRRCHSEN</sequence>
<reference evidence="3" key="2">
    <citation type="submission" date="2015-01" db="EMBL/GenBank/DDBJ databases">
        <title>Evolutionary Origins and Diversification of the Mycorrhizal Mutualists.</title>
        <authorList>
            <consortium name="DOE Joint Genome Institute"/>
            <consortium name="Mycorrhizal Genomics Consortium"/>
            <person name="Kohler A."/>
            <person name="Kuo A."/>
            <person name="Nagy L.G."/>
            <person name="Floudas D."/>
            <person name="Copeland A."/>
            <person name="Barry K.W."/>
            <person name="Cichocki N."/>
            <person name="Veneault-Fourrey C."/>
            <person name="LaButti K."/>
            <person name="Lindquist E.A."/>
            <person name="Lipzen A."/>
            <person name="Lundell T."/>
            <person name="Morin E."/>
            <person name="Murat C."/>
            <person name="Riley R."/>
            <person name="Ohm R."/>
            <person name="Sun H."/>
            <person name="Tunlid A."/>
            <person name="Henrissat B."/>
            <person name="Grigoriev I.V."/>
            <person name="Hibbett D.S."/>
            <person name="Martin F."/>
        </authorList>
    </citation>
    <scope>NUCLEOTIDE SEQUENCE [LARGE SCALE GENOMIC DNA]</scope>
    <source>
        <strain evidence="3">F 1598</strain>
    </source>
</reference>
<evidence type="ECO:0000259" key="1">
    <source>
        <dbReference type="PROSITE" id="PS50181"/>
    </source>
</evidence>
<dbReference type="AlphaFoldDB" id="A0A0C3BUJ3"/>
<dbReference type="InterPro" id="IPR001810">
    <property type="entry name" value="F-box_dom"/>
</dbReference>
<protein>
    <recommendedName>
        <fullName evidence="1">F-box domain-containing protein</fullName>
    </recommendedName>
</protein>
<dbReference type="PROSITE" id="PS50181">
    <property type="entry name" value="FBOX"/>
    <property type="match status" value="1"/>
</dbReference>
<proteinExistence type="predicted"/>
<evidence type="ECO:0000313" key="2">
    <source>
        <dbReference type="EMBL" id="KIM81017.1"/>
    </source>
</evidence>
<gene>
    <name evidence="2" type="ORF">PILCRDRAFT_821854</name>
</gene>
<dbReference type="InParanoid" id="A0A0C3BUJ3"/>
<dbReference type="HOGENOM" id="CLU_019366_1_0_1"/>
<reference evidence="2 3" key="1">
    <citation type="submission" date="2014-04" db="EMBL/GenBank/DDBJ databases">
        <authorList>
            <consortium name="DOE Joint Genome Institute"/>
            <person name="Kuo A."/>
            <person name="Tarkka M."/>
            <person name="Buscot F."/>
            <person name="Kohler A."/>
            <person name="Nagy L.G."/>
            <person name="Floudas D."/>
            <person name="Copeland A."/>
            <person name="Barry K.W."/>
            <person name="Cichocki N."/>
            <person name="Veneault-Fourrey C."/>
            <person name="LaButti K."/>
            <person name="Lindquist E.A."/>
            <person name="Lipzen A."/>
            <person name="Lundell T."/>
            <person name="Morin E."/>
            <person name="Murat C."/>
            <person name="Sun H."/>
            <person name="Tunlid A."/>
            <person name="Henrissat B."/>
            <person name="Grigoriev I.V."/>
            <person name="Hibbett D.S."/>
            <person name="Martin F."/>
            <person name="Nordberg H.P."/>
            <person name="Cantor M.N."/>
            <person name="Hua S.X."/>
        </authorList>
    </citation>
    <scope>NUCLEOTIDE SEQUENCE [LARGE SCALE GENOMIC DNA]</scope>
    <source>
        <strain evidence="2 3">F 1598</strain>
    </source>
</reference>
<dbReference type="Gene3D" id="1.20.1280.50">
    <property type="match status" value="1"/>
</dbReference>
<dbReference type="SUPFAM" id="SSF81383">
    <property type="entry name" value="F-box domain"/>
    <property type="match status" value="1"/>
</dbReference>
<organism evidence="2 3">
    <name type="scientific">Piloderma croceum (strain F 1598)</name>
    <dbReference type="NCBI Taxonomy" id="765440"/>
    <lineage>
        <taxon>Eukaryota</taxon>
        <taxon>Fungi</taxon>
        <taxon>Dikarya</taxon>
        <taxon>Basidiomycota</taxon>
        <taxon>Agaricomycotina</taxon>
        <taxon>Agaricomycetes</taxon>
        <taxon>Agaricomycetidae</taxon>
        <taxon>Atheliales</taxon>
        <taxon>Atheliaceae</taxon>
        <taxon>Piloderma</taxon>
    </lineage>
</organism>
<dbReference type="CDD" id="cd09917">
    <property type="entry name" value="F-box_SF"/>
    <property type="match status" value="1"/>
</dbReference>
<feature type="domain" description="F-box" evidence="1">
    <location>
        <begin position="4"/>
        <end position="53"/>
    </location>
</feature>